<dbReference type="CDD" id="cd01185">
    <property type="entry name" value="INTN1_C_like"/>
    <property type="match status" value="1"/>
</dbReference>
<evidence type="ECO:0000256" key="3">
    <source>
        <dbReference type="ARBA" id="ARBA00023172"/>
    </source>
</evidence>
<dbReference type="InterPro" id="IPR035386">
    <property type="entry name" value="Arm-DNA-bind_5"/>
</dbReference>
<dbReference type="Gene3D" id="1.10.150.130">
    <property type="match status" value="1"/>
</dbReference>
<evidence type="ECO:0000313" key="6">
    <source>
        <dbReference type="Proteomes" id="UP000198711"/>
    </source>
</evidence>
<dbReference type="PROSITE" id="PS51898">
    <property type="entry name" value="TYR_RECOMBINASE"/>
    <property type="match status" value="1"/>
</dbReference>
<organism evidence="5 6">
    <name type="scientific">Hydrobacter penzbergensis</name>
    <dbReference type="NCBI Taxonomy" id="1235997"/>
    <lineage>
        <taxon>Bacteria</taxon>
        <taxon>Pseudomonadati</taxon>
        <taxon>Bacteroidota</taxon>
        <taxon>Chitinophagia</taxon>
        <taxon>Chitinophagales</taxon>
        <taxon>Chitinophagaceae</taxon>
        <taxon>Hydrobacter</taxon>
    </lineage>
</organism>
<dbReference type="Proteomes" id="UP000198711">
    <property type="component" value="Unassembled WGS sequence"/>
</dbReference>
<dbReference type="SUPFAM" id="SSF56349">
    <property type="entry name" value="DNA breaking-rejoining enzymes"/>
    <property type="match status" value="1"/>
</dbReference>
<dbReference type="Pfam" id="PF13102">
    <property type="entry name" value="Phage_int_SAM_5"/>
    <property type="match status" value="1"/>
</dbReference>
<dbReference type="RefSeq" id="WP_092723433.1">
    <property type="nucleotide sequence ID" value="NZ_FNNO01000005.1"/>
</dbReference>
<comment type="caution">
    <text evidence="5">The sequence shown here is derived from an EMBL/GenBank/DDBJ whole genome shotgun (WGS) entry which is preliminary data.</text>
</comment>
<dbReference type="GO" id="GO:0003677">
    <property type="term" value="F:DNA binding"/>
    <property type="evidence" value="ECO:0007669"/>
    <property type="project" value="UniProtKB-KW"/>
</dbReference>
<evidence type="ECO:0000313" key="5">
    <source>
        <dbReference type="EMBL" id="SDW75567.1"/>
    </source>
</evidence>
<dbReference type="Pfam" id="PF00589">
    <property type="entry name" value="Phage_integrase"/>
    <property type="match status" value="1"/>
</dbReference>
<dbReference type="InterPro" id="IPR002104">
    <property type="entry name" value="Integrase_catalytic"/>
</dbReference>
<evidence type="ECO:0000256" key="2">
    <source>
        <dbReference type="ARBA" id="ARBA00023125"/>
    </source>
</evidence>
<dbReference type="GO" id="GO:0015074">
    <property type="term" value="P:DNA integration"/>
    <property type="evidence" value="ECO:0007669"/>
    <property type="project" value="InterPro"/>
</dbReference>
<dbReference type="InterPro" id="IPR011010">
    <property type="entry name" value="DNA_brk_join_enz"/>
</dbReference>
<sequence>MKNIRPMNLSTIFRLNRKRVKNGVTTIYLRITVDNKRAELATRYAVINKKWNQRSQAVMSDNEEATEINKGLAIIKADILKHYNRMVALDKTITAELLKNEYLGIREKEKTLKELLDFYHGRFNEKVLIGKKSPNTLKCINTTNDKIKAFIKYRFKVSDMNLSEIRLSFVTELEHYLVTRDKLSNNSAMKYIHTFKRIIQFAIDQEWLEKNPVSQFKCTYNPPQRERLTMEEIMKLYNKNLPTRLAEVRDVFVFCCFTGFGYIDLYQLTPENMVIGIDGGKWIAKDREKTGNNERVPLLPIPLEIIDRYKNDLYCQTKGCLLPVNTNQCYNAYLKEIATVCEINKYLTTHIARHTFATTVTLENDVPIETVSQMLGHRSIKTTQLYAKVTQKKISNNMRELKSKIHQQVEALTKTR</sequence>
<evidence type="ECO:0000259" key="4">
    <source>
        <dbReference type="PROSITE" id="PS51898"/>
    </source>
</evidence>
<feature type="domain" description="Tyr recombinase" evidence="4">
    <location>
        <begin position="223"/>
        <end position="399"/>
    </location>
</feature>
<dbReference type="AlphaFoldDB" id="A0A8X8LE16"/>
<dbReference type="Gene3D" id="1.10.443.10">
    <property type="entry name" value="Intergrase catalytic core"/>
    <property type="match status" value="1"/>
</dbReference>
<dbReference type="InterPro" id="IPR050090">
    <property type="entry name" value="Tyrosine_recombinase_XerCD"/>
</dbReference>
<dbReference type="InterPro" id="IPR013762">
    <property type="entry name" value="Integrase-like_cat_sf"/>
</dbReference>
<proteinExistence type="inferred from homology"/>
<evidence type="ECO:0000256" key="1">
    <source>
        <dbReference type="ARBA" id="ARBA00008857"/>
    </source>
</evidence>
<dbReference type="PANTHER" id="PTHR30349:SF64">
    <property type="entry name" value="PROPHAGE INTEGRASE INTD-RELATED"/>
    <property type="match status" value="1"/>
</dbReference>
<gene>
    <name evidence="5" type="ORF">SAMN05444410_105178</name>
</gene>
<comment type="similarity">
    <text evidence="1">Belongs to the 'phage' integrase family.</text>
</comment>
<keyword evidence="6" id="KW-1185">Reference proteome</keyword>
<dbReference type="InterPro" id="IPR025269">
    <property type="entry name" value="SAM-like_dom"/>
</dbReference>
<dbReference type="InterPro" id="IPR010998">
    <property type="entry name" value="Integrase_recombinase_N"/>
</dbReference>
<keyword evidence="2" id="KW-0238">DNA-binding</keyword>
<dbReference type="EMBL" id="FNNO01000005">
    <property type="protein sequence ID" value="SDW75567.1"/>
    <property type="molecule type" value="Genomic_DNA"/>
</dbReference>
<dbReference type="PANTHER" id="PTHR30349">
    <property type="entry name" value="PHAGE INTEGRASE-RELATED"/>
    <property type="match status" value="1"/>
</dbReference>
<accession>A0A8X8LE16</accession>
<dbReference type="Pfam" id="PF17293">
    <property type="entry name" value="Arm-DNA-bind_5"/>
    <property type="match status" value="1"/>
</dbReference>
<dbReference type="GO" id="GO:0006310">
    <property type="term" value="P:DNA recombination"/>
    <property type="evidence" value="ECO:0007669"/>
    <property type="project" value="UniProtKB-KW"/>
</dbReference>
<keyword evidence="3" id="KW-0233">DNA recombination</keyword>
<protein>
    <submittedName>
        <fullName evidence="5">Site-specific recombinase XerD</fullName>
    </submittedName>
</protein>
<name>A0A8X8LE16_9BACT</name>
<reference evidence="5 6" key="1">
    <citation type="submission" date="2016-10" db="EMBL/GenBank/DDBJ databases">
        <authorList>
            <person name="Varghese N."/>
            <person name="Submissions S."/>
        </authorList>
    </citation>
    <scope>NUCLEOTIDE SEQUENCE [LARGE SCALE GENOMIC DNA]</scope>
    <source>
        <strain evidence="5 6">DSM 25353</strain>
    </source>
</reference>